<dbReference type="Proteomes" id="UP000239352">
    <property type="component" value="Unassembled WGS sequence"/>
</dbReference>
<proteinExistence type="predicted"/>
<evidence type="ECO:0000313" key="2">
    <source>
        <dbReference type="Proteomes" id="UP000239352"/>
    </source>
</evidence>
<reference evidence="1 2" key="1">
    <citation type="submission" date="2018-03" db="EMBL/GenBank/DDBJ databases">
        <title>Actinopolyspora mortivallis from Sahara, screening for active biomolecules.</title>
        <authorList>
            <person name="Selama O."/>
            <person name="Wellington E.M.H."/>
            <person name="Hacene H."/>
        </authorList>
    </citation>
    <scope>NUCLEOTIDE SEQUENCE [LARGE SCALE GENOMIC DNA]</scope>
    <source>
        <strain evidence="1 2">M5A</strain>
    </source>
</reference>
<organism evidence="1 2">
    <name type="scientific">Actinopolyspora mortivallis</name>
    <dbReference type="NCBI Taxonomy" id="33906"/>
    <lineage>
        <taxon>Bacteria</taxon>
        <taxon>Bacillati</taxon>
        <taxon>Actinomycetota</taxon>
        <taxon>Actinomycetes</taxon>
        <taxon>Actinopolysporales</taxon>
        <taxon>Actinopolysporaceae</taxon>
        <taxon>Actinopolyspora</taxon>
    </lineage>
</organism>
<sequence>MILLAGLVLSSCALPAESDRTGTGGEDVPEYLRGLPFEEERDLDESVSLDTEVLPVSPCALHDPRAAAELSGFTEDSLEPGPKLNECALRVSDYENGRSSWVFGIDVGRDFAGGLREDTQLVLMEDTRFYRTISKSDGMVTTCSYYRDLVRGRAIALDVRFSGYVEDEEREREIRSHTCEIGKKYLRRTARRWIDPPRRDENMTEPALLLGMRSPCVAMKWAMDNVPPVGGRVSSTRVHRFDPSNCTLEDKGGTGGAVESRVSVDFVVTDLPENLRGRDEYEPVDVMGRPGFSVRPRDECEITFPFRKDPYGIDVNVRYPDSEVLAQSIKVTTSTCENSKRFAEALLEKLQS</sequence>
<dbReference type="InParanoid" id="A0A2T0GWG8"/>
<comment type="caution">
    <text evidence="1">The sequence shown here is derived from an EMBL/GenBank/DDBJ whole genome shotgun (WGS) entry which is preliminary data.</text>
</comment>
<evidence type="ECO:0000313" key="1">
    <source>
        <dbReference type="EMBL" id="PRW63460.1"/>
    </source>
</evidence>
<gene>
    <name evidence="1" type="ORF">CEP50_10280</name>
</gene>
<keyword evidence="2" id="KW-1185">Reference proteome</keyword>
<protein>
    <recommendedName>
        <fullName evidence="3">DUF3558 domain-containing protein</fullName>
    </recommendedName>
</protein>
<evidence type="ECO:0008006" key="3">
    <source>
        <dbReference type="Google" id="ProtNLM"/>
    </source>
</evidence>
<name>A0A2T0GWG8_ACTMO</name>
<dbReference type="AlphaFoldDB" id="A0A2T0GWG8"/>
<accession>A0A2T0GWG8</accession>
<dbReference type="EMBL" id="PVSR01000014">
    <property type="protein sequence ID" value="PRW63460.1"/>
    <property type="molecule type" value="Genomic_DNA"/>
</dbReference>